<dbReference type="RefSeq" id="WP_163283193.1">
    <property type="nucleotide sequence ID" value="NZ_JAAGVY010000003.1"/>
</dbReference>
<protein>
    <recommendedName>
        <fullName evidence="3">Ankyrin repeat domain-containing protein</fullName>
    </recommendedName>
</protein>
<keyword evidence="2" id="KW-1185">Reference proteome</keyword>
<evidence type="ECO:0000313" key="1">
    <source>
        <dbReference type="EMBL" id="NEN22466.1"/>
    </source>
</evidence>
<comment type="caution">
    <text evidence="1">The sequence shown here is derived from an EMBL/GenBank/DDBJ whole genome shotgun (WGS) entry which is preliminary data.</text>
</comment>
<evidence type="ECO:0000313" key="2">
    <source>
        <dbReference type="Proteomes" id="UP000486602"/>
    </source>
</evidence>
<dbReference type="AlphaFoldDB" id="A0A7K3WLE0"/>
<gene>
    <name evidence="1" type="ORF">G3O08_02985</name>
</gene>
<proteinExistence type="predicted"/>
<organism evidence="1 2">
    <name type="scientific">Cryomorpha ignava</name>
    <dbReference type="NCBI Taxonomy" id="101383"/>
    <lineage>
        <taxon>Bacteria</taxon>
        <taxon>Pseudomonadati</taxon>
        <taxon>Bacteroidota</taxon>
        <taxon>Flavobacteriia</taxon>
        <taxon>Flavobacteriales</taxon>
        <taxon>Cryomorphaceae</taxon>
        <taxon>Cryomorpha</taxon>
    </lineage>
</organism>
<evidence type="ECO:0008006" key="3">
    <source>
        <dbReference type="Google" id="ProtNLM"/>
    </source>
</evidence>
<dbReference type="EMBL" id="JAAGVY010000003">
    <property type="protein sequence ID" value="NEN22466.1"/>
    <property type="molecule type" value="Genomic_DNA"/>
</dbReference>
<name>A0A7K3WLE0_9FLAO</name>
<sequence length="137" mass="15434">MKTSYPAKILLAWGEAISGNKKIREWLMENGYPELGIFVFALRNKDDAKKWLFENNFRHLAATISGAEGNKGAIEWLSKSDFDVLARVAGVGDGDEPAFKWLLANGHREMAMIGKKIEAVKDEIERDNNDVHKISQE</sequence>
<reference evidence="1 2" key="1">
    <citation type="submission" date="2020-02" db="EMBL/GenBank/DDBJ databases">
        <title>Out from the shadows clarifying the taxonomy of the family Cryomorphaceae and related taxa by utilizing the GTDB taxonomic framework.</title>
        <authorList>
            <person name="Bowman J.P."/>
        </authorList>
    </citation>
    <scope>NUCLEOTIDE SEQUENCE [LARGE SCALE GENOMIC DNA]</scope>
    <source>
        <strain evidence="1 2">QSSC 1-22</strain>
    </source>
</reference>
<dbReference type="Proteomes" id="UP000486602">
    <property type="component" value="Unassembled WGS sequence"/>
</dbReference>
<accession>A0A7K3WLE0</accession>